<accession>A0ABS6E279</accession>
<dbReference type="Proteomes" id="UP000749471">
    <property type="component" value="Unassembled WGS sequence"/>
</dbReference>
<evidence type="ECO:0000313" key="1">
    <source>
        <dbReference type="EMBL" id="MBU5437015.1"/>
    </source>
</evidence>
<dbReference type="InterPro" id="IPR014202">
    <property type="entry name" value="Spore_II_R"/>
</dbReference>
<evidence type="ECO:0000313" key="2">
    <source>
        <dbReference type="Proteomes" id="UP000749471"/>
    </source>
</evidence>
<dbReference type="RefSeq" id="WP_216516707.1">
    <property type="nucleotide sequence ID" value="NZ_JAHLPM010000002.1"/>
</dbReference>
<dbReference type="EMBL" id="JAHLPM010000002">
    <property type="protein sequence ID" value="MBU5437015.1"/>
    <property type="molecule type" value="Genomic_DNA"/>
</dbReference>
<reference evidence="1 2" key="1">
    <citation type="submission" date="2021-06" db="EMBL/GenBank/DDBJ databases">
        <authorList>
            <person name="Sun Q."/>
            <person name="Li D."/>
        </authorList>
    </citation>
    <scope>NUCLEOTIDE SEQUENCE [LARGE SCALE GENOMIC DNA]</scope>
    <source>
        <strain evidence="1 2">MSJ-40</strain>
    </source>
</reference>
<dbReference type="Pfam" id="PF09551">
    <property type="entry name" value="Spore_II_R"/>
    <property type="match status" value="1"/>
</dbReference>
<protein>
    <submittedName>
        <fullName evidence="1">Stage II sporulation protein R</fullName>
    </submittedName>
</protein>
<organism evidence="1 2">
    <name type="scientific">Tissierella simiarum</name>
    <dbReference type="NCBI Taxonomy" id="2841534"/>
    <lineage>
        <taxon>Bacteria</taxon>
        <taxon>Bacillati</taxon>
        <taxon>Bacillota</taxon>
        <taxon>Tissierellia</taxon>
        <taxon>Tissierellales</taxon>
        <taxon>Tissierellaceae</taxon>
        <taxon>Tissierella</taxon>
    </lineage>
</organism>
<proteinExistence type="predicted"/>
<comment type="caution">
    <text evidence="1">The sequence shown here is derived from an EMBL/GenBank/DDBJ whole genome shotgun (WGS) entry which is preliminary data.</text>
</comment>
<keyword evidence="2" id="KW-1185">Reference proteome</keyword>
<name>A0ABS6E279_9FIRM</name>
<sequence>MKHKKLVLILSSFILAFLYIINPYFEKKTTNSEGFKDEIIRFHIRANSDREEDQALKIKIRDEILEEMGAKFEHSKSIGETRDIITDNLHNIKDISEKVIAKEGKDYSVDVFLGKDYFPTRKYGNMTFPSGEYETLLVTIGEGAGQNWWCVMFPPLCFVDITHSVSYNLEKDLSEVLTEEEIDLLLSNKEPPLILKSKLAEVYEKTKTYFAKLSMEKIK</sequence>
<dbReference type="NCBIfam" id="TIGR02837">
    <property type="entry name" value="spore_II_R"/>
    <property type="match status" value="1"/>
</dbReference>
<gene>
    <name evidence="1" type="primary">spoIIR</name>
    <name evidence="1" type="ORF">KQI42_03275</name>
</gene>